<dbReference type="InterPro" id="IPR050964">
    <property type="entry name" value="Striated_Muscle_Regulatory"/>
</dbReference>
<dbReference type="Proteomes" id="UP001318040">
    <property type="component" value="Chromosome 32"/>
</dbReference>
<evidence type="ECO:0000256" key="3">
    <source>
        <dbReference type="SAM" id="SignalP"/>
    </source>
</evidence>
<proteinExistence type="predicted"/>
<keyword evidence="2" id="KW-1133">Transmembrane helix</keyword>
<dbReference type="RefSeq" id="XP_032820368.1">
    <property type="nucleotide sequence ID" value="XM_032964477.1"/>
</dbReference>
<sequence length="1409" mass="156715">MLFRFIVVVLFARVCQGSEKLKVTVSPRDALEGKPVKIQCEMPSKRPARFQWLQLPPATASHRLLSMDSSTITISSLRRSDGADYKCMATTDDGIIHTGSTKLDVYYPPQAMTLRLSPHSDPVARSDRSPAHVAVAKGASLTLICEGDSNPKLIMAWKRGSEEIDHWTSEYTVEQPQEAVYTCEAVYEIANVKYNVSVNVTIQEPVSKPQVKVESTVVLDRVGAVTMTCSHDMNTQPEYSWLRNNRPIFAQEERYTFIGGGASLRVESVRHTDTGAYRCVVWNDVSKETSEPVTVTILESVTKPRLEMDRSEALEGTHSVTMTCSHDMSVQPEYSWLRDNRPISALEERHKFLDGNASLRVENVKKEDAGLYRCVVKNSLSQATSDPVRMTVLEAVTKPRVEMDRSEALEGTHSVTMACSHDMSTQPEYSWLRDNRPISAAEERHKFLDGNASLRVENVKKEDAGLYQCVVKNSLSQATSDPVRMTVLEAATKPRVDMDRSEALEGTHSVTMACSHDMSVQPEYSWLRDNRPIAAAEERHKLLDGNASLRVENVKKEDAGLYQCVVKNSLSQATSDPVRMTVLEAATKPRVDMDRSEALEGTHSVTMACSHDMSVQPEYSWLRDNRPISALEERHKFLDGNASLRVENVKKEDAGLYQCVVKNSLSQATSDPVRMTVLEAATKPRVEMDRSEALEGTHSVTMTCSHDMSTQPEYSWLRDNRPISAAEERHKFLDGNASLRVENVKKEDAGLYQCVVKNSLSQATSDPVRMTVLESVTKPRVEMDRSEALEGTHSVTMTCSHDMSVQPEYSWLLDNRPISAAEERHKFLDGNASLRVEHVKKEDAGLYQCVVKNSLSQATSDPVRMTVLEAATKPRVDMDRSEALEGTHSVTMACSHDMSTQPEYSWLRDNRPISAAEERHKFLDGNASLRVENVKKEDAGLYQCVVKNSLSQATSDPVRMTVLESVTKPRVEMDRSEALEGTHSVTMTCSHDMSTQPEYSWLRDNRPISAAEERHKFLDGNASLRVENVKKEDAGLYQCVVKNSLSQATSDPVRMTVLESVTKPRVEMDRSEAPEGTHSVTMTCSHDMSVQPEYSWLRDNRPISAAEERHKLLDGNASLRVENVKKEDAGLYQCVVKNSLSTDTSDPVRMTVLGRVSKPQINMNEREVEEGHSPLIMTCANSRETGHQYIWFHDKRIISAPDQRFSLSNGGATLRVEVVQLSDAGEYQCLVRNDASEDVSEPVTLTVLESLSKPEVKVNDSAARDGDVRVVRLDCRHGGRARGRGASYAWLLDGRELTEEPGMYETSADGASLLVLPAARGASGEFQCEVRNGLRSKKSEPVRLAPPARAKASPQVILGATLGTLVSAAAAGLVFWTYRKVAFSRSYDLWKSIKGPKPPPSSKTATTSV</sequence>
<dbReference type="SMART" id="SM00408">
    <property type="entry name" value="IGc2"/>
    <property type="match status" value="12"/>
</dbReference>
<feature type="chain" id="PRO_5042563146" evidence="3">
    <location>
        <begin position="18"/>
        <end position="1409"/>
    </location>
</feature>
<feature type="domain" description="Ig-like" evidence="4">
    <location>
        <begin position="1159"/>
        <end position="1246"/>
    </location>
</feature>
<dbReference type="SMART" id="SM00409">
    <property type="entry name" value="IG"/>
    <property type="match status" value="13"/>
</dbReference>
<keyword evidence="2" id="KW-0812">Transmembrane</keyword>
<feature type="transmembrane region" description="Helical" evidence="2">
    <location>
        <begin position="1356"/>
        <end position="1378"/>
    </location>
</feature>
<feature type="domain" description="Ig-like" evidence="4">
    <location>
        <begin position="399"/>
        <end position="486"/>
    </location>
</feature>
<evidence type="ECO:0000256" key="2">
    <source>
        <dbReference type="SAM" id="Phobius"/>
    </source>
</evidence>
<dbReference type="GeneID" id="116948117"/>
<keyword evidence="5" id="KW-1185">Reference proteome</keyword>
<feature type="domain" description="Ig-like" evidence="4">
    <location>
        <begin position="1064"/>
        <end position="1151"/>
    </location>
</feature>
<feature type="domain" description="Ig-like" evidence="4">
    <location>
        <begin position="779"/>
        <end position="866"/>
    </location>
</feature>
<dbReference type="PROSITE" id="PS50835">
    <property type="entry name" value="IG_LIKE"/>
    <property type="match status" value="14"/>
</dbReference>
<organism evidence="5 6">
    <name type="scientific">Petromyzon marinus</name>
    <name type="common">Sea lamprey</name>
    <dbReference type="NCBI Taxonomy" id="7757"/>
    <lineage>
        <taxon>Eukaryota</taxon>
        <taxon>Metazoa</taxon>
        <taxon>Chordata</taxon>
        <taxon>Craniata</taxon>
        <taxon>Vertebrata</taxon>
        <taxon>Cyclostomata</taxon>
        <taxon>Hyperoartia</taxon>
        <taxon>Petromyzontiformes</taxon>
        <taxon>Petromyzontidae</taxon>
        <taxon>Petromyzon</taxon>
    </lineage>
</organism>
<evidence type="ECO:0000313" key="5">
    <source>
        <dbReference type="Proteomes" id="UP001318040"/>
    </source>
</evidence>
<feature type="domain" description="Ig-like" evidence="4">
    <location>
        <begin position="304"/>
        <end position="391"/>
    </location>
</feature>
<dbReference type="Gene3D" id="2.60.40.10">
    <property type="entry name" value="Immunoglobulins"/>
    <property type="match status" value="14"/>
</dbReference>
<dbReference type="InterPro" id="IPR003599">
    <property type="entry name" value="Ig_sub"/>
</dbReference>
<accession>A0AAJ7TPJ6</accession>
<evidence type="ECO:0000256" key="1">
    <source>
        <dbReference type="ARBA" id="ARBA00022737"/>
    </source>
</evidence>
<dbReference type="InterPro" id="IPR007110">
    <property type="entry name" value="Ig-like_dom"/>
</dbReference>
<dbReference type="PANTHER" id="PTHR13817">
    <property type="entry name" value="TITIN"/>
    <property type="match status" value="1"/>
</dbReference>
<reference evidence="6" key="1">
    <citation type="submission" date="2025-08" db="UniProtKB">
        <authorList>
            <consortium name="RefSeq"/>
        </authorList>
    </citation>
    <scope>IDENTIFICATION</scope>
    <source>
        <tissue evidence="6">Sperm</tissue>
    </source>
</reference>
<dbReference type="InterPro" id="IPR013783">
    <property type="entry name" value="Ig-like_fold"/>
</dbReference>
<evidence type="ECO:0000259" key="4">
    <source>
        <dbReference type="PROSITE" id="PS50835"/>
    </source>
</evidence>
<dbReference type="CDD" id="cd00099">
    <property type="entry name" value="IgV"/>
    <property type="match status" value="1"/>
</dbReference>
<dbReference type="SUPFAM" id="SSF48726">
    <property type="entry name" value="Immunoglobulin"/>
    <property type="match status" value="13"/>
</dbReference>
<dbReference type="InterPro" id="IPR003598">
    <property type="entry name" value="Ig_sub2"/>
</dbReference>
<feature type="domain" description="Ig-like" evidence="4">
    <location>
        <begin position="494"/>
        <end position="581"/>
    </location>
</feature>
<gene>
    <name evidence="6" type="primary">LOC116948117</name>
</gene>
<feature type="domain" description="Ig-like" evidence="4">
    <location>
        <begin position="589"/>
        <end position="676"/>
    </location>
</feature>
<feature type="domain" description="Ig-like" evidence="4">
    <location>
        <begin position="874"/>
        <end position="961"/>
    </location>
</feature>
<dbReference type="KEGG" id="pmrn:116948117"/>
<feature type="domain" description="Ig-like" evidence="4">
    <location>
        <begin position="1254"/>
        <end position="1345"/>
    </location>
</feature>
<feature type="domain" description="Ig-like" evidence="4">
    <location>
        <begin position="19"/>
        <end position="104"/>
    </location>
</feature>
<dbReference type="InterPro" id="IPR036179">
    <property type="entry name" value="Ig-like_dom_sf"/>
</dbReference>
<feature type="signal peptide" evidence="3">
    <location>
        <begin position="1"/>
        <end position="17"/>
    </location>
</feature>
<dbReference type="SMART" id="SM00406">
    <property type="entry name" value="IGv"/>
    <property type="match status" value="8"/>
</dbReference>
<name>A0AAJ7TPJ6_PETMA</name>
<keyword evidence="3" id="KW-0732">Signal</keyword>
<dbReference type="InterPro" id="IPR013106">
    <property type="entry name" value="Ig_V-set"/>
</dbReference>
<keyword evidence="2" id="KW-0472">Membrane</keyword>
<evidence type="ECO:0000313" key="6">
    <source>
        <dbReference type="RefSeq" id="XP_032820368.1"/>
    </source>
</evidence>
<protein>
    <submittedName>
        <fullName evidence="6">Hemicentin-2-like isoform X1</fullName>
    </submittedName>
</protein>
<dbReference type="PANTHER" id="PTHR13817:SF164">
    <property type="entry name" value="ZORMIN, ISOFORM J"/>
    <property type="match status" value="1"/>
</dbReference>
<keyword evidence="1" id="KW-0677">Repeat</keyword>
<feature type="domain" description="Ig-like" evidence="4">
    <location>
        <begin position="109"/>
        <end position="201"/>
    </location>
</feature>
<feature type="domain" description="Ig-like" evidence="4">
    <location>
        <begin position="969"/>
        <end position="1056"/>
    </location>
</feature>
<feature type="domain" description="Ig-like" evidence="4">
    <location>
        <begin position="209"/>
        <end position="296"/>
    </location>
</feature>
<dbReference type="Pfam" id="PF13927">
    <property type="entry name" value="Ig_3"/>
    <property type="match status" value="12"/>
</dbReference>
<feature type="domain" description="Ig-like" evidence="4">
    <location>
        <begin position="684"/>
        <end position="771"/>
    </location>
</feature>